<reference evidence="7" key="1">
    <citation type="submission" date="2017-02" db="EMBL/GenBank/DDBJ databases">
        <title>Complete genome sequence of Cupriavidus necator strain NH9, a 3-chlorobenzoate degrader.</title>
        <authorList>
            <person name="Moriuchi R."/>
            <person name="Dohra H."/>
            <person name="Ogawa N."/>
        </authorList>
    </citation>
    <scope>NUCLEOTIDE SEQUENCE [LARGE SCALE GENOMIC DNA]</scope>
    <source>
        <strain evidence="7">NH9</strain>
    </source>
</reference>
<keyword evidence="3" id="KW-0408">Iron</keyword>
<protein>
    <submittedName>
        <fullName evidence="6">Rieske (2Fe-2S) protein</fullName>
    </submittedName>
</protein>
<dbReference type="InterPro" id="IPR036922">
    <property type="entry name" value="Rieske_2Fe-2S_sf"/>
</dbReference>
<dbReference type="PROSITE" id="PS51296">
    <property type="entry name" value="RIESKE"/>
    <property type="match status" value="1"/>
</dbReference>
<dbReference type="PANTHER" id="PTHR21496">
    <property type="entry name" value="FERREDOXIN-RELATED"/>
    <property type="match status" value="1"/>
</dbReference>
<keyword evidence="1" id="KW-0001">2Fe-2S</keyword>
<evidence type="ECO:0000256" key="3">
    <source>
        <dbReference type="ARBA" id="ARBA00023004"/>
    </source>
</evidence>
<evidence type="ECO:0000313" key="7">
    <source>
        <dbReference type="Proteomes" id="UP000189627"/>
    </source>
</evidence>
<dbReference type="EMBL" id="CP017757">
    <property type="protein sequence ID" value="AQV95807.1"/>
    <property type="molecule type" value="Genomic_DNA"/>
</dbReference>
<keyword evidence="4" id="KW-0411">Iron-sulfur</keyword>
<dbReference type="Gene3D" id="2.102.10.10">
    <property type="entry name" value="Rieske [2Fe-2S] iron-sulphur domain"/>
    <property type="match status" value="1"/>
</dbReference>
<accession>A0A1U9UTQ5</accession>
<sequence length="110" mass="11938">MSTWHDVGAADEFIEDEPRAVVAAGVSIAVFRVGEDLFALHDLCTHERVPLSEGFVEDGCVECPLHQGLFDLRTGAPRKAPCVTPVQTYPVQVAEGRVRIQVLPQVVALS</sequence>
<dbReference type="CDD" id="cd03528">
    <property type="entry name" value="Rieske_RO_ferredoxin"/>
    <property type="match status" value="1"/>
</dbReference>
<dbReference type="Proteomes" id="UP000189627">
    <property type="component" value="Chromosome 1"/>
</dbReference>
<evidence type="ECO:0000259" key="5">
    <source>
        <dbReference type="PROSITE" id="PS51296"/>
    </source>
</evidence>
<evidence type="ECO:0000256" key="1">
    <source>
        <dbReference type="ARBA" id="ARBA00022714"/>
    </source>
</evidence>
<evidence type="ECO:0000313" key="6">
    <source>
        <dbReference type="EMBL" id="AQV95807.1"/>
    </source>
</evidence>
<dbReference type="KEGG" id="cuh:BJN34_18165"/>
<dbReference type="Pfam" id="PF00355">
    <property type="entry name" value="Rieske"/>
    <property type="match status" value="1"/>
</dbReference>
<dbReference type="InterPro" id="IPR017941">
    <property type="entry name" value="Rieske_2Fe-2S"/>
</dbReference>
<dbReference type="SUPFAM" id="SSF50022">
    <property type="entry name" value="ISP domain"/>
    <property type="match status" value="1"/>
</dbReference>
<name>A0A1U9UTQ5_CUPNE</name>
<feature type="domain" description="Rieske" evidence="5">
    <location>
        <begin position="4"/>
        <end position="100"/>
    </location>
</feature>
<gene>
    <name evidence="6" type="ORF">BJN34_18165</name>
</gene>
<evidence type="ECO:0000256" key="4">
    <source>
        <dbReference type="ARBA" id="ARBA00023014"/>
    </source>
</evidence>
<dbReference type="RefSeq" id="WP_078198085.1">
    <property type="nucleotide sequence ID" value="NZ_CP017757.2"/>
</dbReference>
<keyword evidence="2" id="KW-0479">Metal-binding</keyword>
<proteinExistence type="predicted"/>
<dbReference type="AlphaFoldDB" id="A0A1U9UTQ5"/>
<dbReference type="NCBIfam" id="NF041683">
    <property type="entry name" value="ant_diox_AndAb"/>
    <property type="match status" value="1"/>
</dbReference>
<evidence type="ECO:0000256" key="2">
    <source>
        <dbReference type="ARBA" id="ARBA00022723"/>
    </source>
</evidence>
<dbReference type="OrthoDB" id="9800167at2"/>
<organism evidence="6 7">
    <name type="scientific">Cupriavidus necator</name>
    <name type="common">Alcaligenes eutrophus</name>
    <name type="synonym">Ralstonia eutropha</name>
    <dbReference type="NCBI Taxonomy" id="106590"/>
    <lineage>
        <taxon>Bacteria</taxon>
        <taxon>Pseudomonadati</taxon>
        <taxon>Pseudomonadota</taxon>
        <taxon>Betaproteobacteria</taxon>
        <taxon>Burkholderiales</taxon>
        <taxon>Burkholderiaceae</taxon>
        <taxon>Cupriavidus</taxon>
    </lineage>
</organism>
<dbReference type="PANTHER" id="PTHR21496:SF23">
    <property type="entry name" value="3-PHENYLPROPIONATE_CINNAMIC ACID DIOXYGENASE FERREDOXIN SUBUNIT"/>
    <property type="match status" value="1"/>
</dbReference>
<dbReference type="GO" id="GO:0046872">
    <property type="term" value="F:metal ion binding"/>
    <property type="evidence" value="ECO:0007669"/>
    <property type="project" value="UniProtKB-KW"/>
</dbReference>
<dbReference type="GO" id="GO:0051537">
    <property type="term" value="F:2 iron, 2 sulfur cluster binding"/>
    <property type="evidence" value="ECO:0007669"/>
    <property type="project" value="UniProtKB-KW"/>
</dbReference>